<accession>A0ABZ0S040</accession>
<dbReference type="EMBL" id="CP137624">
    <property type="protein sequence ID" value="WPK12408.1"/>
    <property type="molecule type" value="Genomic_DNA"/>
</dbReference>
<proteinExistence type="predicted"/>
<sequence>MNNLLSETIESYNQYVEKIPSGAFYIANCLRTDNITEALSGIKAFSEGVIWLIDVKGLLKKNQVNVELSIEKIQEFLIEINTGLEMQDYILVADMFEYEIAPFFEECMLNKVSNIQ</sequence>
<protein>
    <submittedName>
        <fullName evidence="1">Uncharacterized protein</fullName>
    </submittedName>
</protein>
<organism evidence="1 2">
    <name type="scientific">Lysinibacillus louembei</name>
    <dbReference type="NCBI Taxonomy" id="1470088"/>
    <lineage>
        <taxon>Bacteria</taxon>
        <taxon>Bacillati</taxon>
        <taxon>Bacillota</taxon>
        <taxon>Bacilli</taxon>
        <taxon>Bacillales</taxon>
        <taxon>Bacillaceae</taxon>
        <taxon>Lysinibacillus</taxon>
    </lineage>
</organism>
<name>A0ABZ0S040_9BACI</name>
<keyword evidence="2" id="KW-1185">Reference proteome</keyword>
<dbReference type="RefSeq" id="WP_319837157.1">
    <property type="nucleotide sequence ID" value="NZ_CP137624.1"/>
</dbReference>
<reference evidence="1 2" key="1">
    <citation type="submission" date="2023-09" db="EMBL/GenBank/DDBJ databases">
        <authorList>
            <person name="Page C.A."/>
            <person name="Perez-Diaz I.M."/>
        </authorList>
    </citation>
    <scope>NUCLEOTIDE SEQUENCE [LARGE SCALE GENOMIC DNA]</scope>
    <source>
        <strain evidence="1 2">Ll15</strain>
    </source>
</reference>
<evidence type="ECO:0000313" key="1">
    <source>
        <dbReference type="EMBL" id="WPK12408.1"/>
    </source>
</evidence>
<dbReference type="Proteomes" id="UP001322664">
    <property type="component" value="Chromosome"/>
</dbReference>
<evidence type="ECO:0000313" key="2">
    <source>
        <dbReference type="Proteomes" id="UP001322664"/>
    </source>
</evidence>
<gene>
    <name evidence="1" type="ORF">R6U77_01580</name>
</gene>